<keyword evidence="6 11" id="KW-0547">Nucleotide-binding</keyword>
<keyword evidence="8 11" id="KW-0067">ATP-binding</keyword>
<protein>
    <recommendedName>
        <fullName evidence="12">Protein kinase domain-containing protein</fullName>
    </recommendedName>
</protein>
<feature type="domain" description="Protein kinase" evidence="12">
    <location>
        <begin position="73"/>
        <end position="362"/>
    </location>
</feature>
<dbReference type="KEGG" id="dcr:108198190"/>
<evidence type="ECO:0000256" key="6">
    <source>
        <dbReference type="ARBA" id="ARBA00022741"/>
    </source>
</evidence>
<evidence type="ECO:0000256" key="11">
    <source>
        <dbReference type="PROSITE-ProRule" id="PRU10141"/>
    </source>
</evidence>
<dbReference type="SMART" id="SM00220">
    <property type="entry name" value="S_TKc"/>
    <property type="match status" value="1"/>
</dbReference>
<comment type="subcellular location">
    <subcellularLocation>
        <location evidence="1">Cell membrane</location>
        <topology evidence="1">Lipid-anchor</topology>
    </subcellularLocation>
</comment>
<proteinExistence type="inferred from homology"/>
<dbReference type="GO" id="GO:0005886">
    <property type="term" value="C:plasma membrane"/>
    <property type="evidence" value="ECO:0007669"/>
    <property type="project" value="UniProtKB-SubCell"/>
</dbReference>
<dbReference type="AlphaFoldDB" id="A0A175YLD9"/>
<keyword evidence="3" id="KW-1003">Cell membrane</keyword>
<dbReference type="InterPro" id="IPR011009">
    <property type="entry name" value="Kinase-like_dom_sf"/>
</dbReference>
<evidence type="ECO:0000256" key="2">
    <source>
        <dbReference type="ARBA" id="ARBA00008684"/>
    </source>
</evidence>
<evidence type="ECO:0000256" key="3">
    <source>
        <dbReference type="ARBA" id="ARBA00022475"/>
    </source>
</evidence>
<sequence>MKNSHGRSRSTVQGPWKYNQGVDALSSVVRTVSMKTGFNKQRTMNDVSLKSGEVGVPASIYTFRELAAATQNFNQEMLIGEGCFGRVYKGQLKHNNQIVAIKQLDKNVAEGNALEGNIEFLDEIVALSHVRHPNLVSLIGYCADGGQKILVNEYISNGSLQDHLFNVSAERPPLDWHSRMKIAKGAAQGLEYLHDTASPPIIFGDLKSSNILLDDEFNAKLSDYGLFKLALDNYNSNNFNKDHHRSMMVMETYGHCAPEYAETGEATPKSDVYNFGVLLLEILSGRRAIDTTMPTEEQHLVTWAHPIFNDRKKFHLMADPLLENKYPRKGLYQAIAMAAMCLQEEANTRPLIADIATALEYLLYENFETNEMMYMTDAELAQEFGYQQEDDAEKQCNTSTD</sequence>
<evidence type="ECO:0000259" key="12">
    <source>
        <dbReference type="PROSITE" id="PS50011"/>
    </source>
</evidence>
<dbReference type="STRING" id="79200.A0A175YLD9"/>
<dbReference type="InterPro" id="IPR017441">
    <property type="entry name" value="Protein_kinase_ATP_BS"/>
</dbReference>
<comment type="similarity">
    <text evidence="2">Belongs to the protein kinase superfamily. Ser/Thr protein kinase family.</text>
</comment>
<dbReference type="SUPFAM" id="SSF56112">
    <property type="entry name" value="Protein kinase-like (PK-like)"/>
    <property type="match status" value="1"/>
</dbReference>
<keyword evidence="9" id="KW-0472">Membrane</keyword>
<accession>A0A175YLD9</accession>
<dbReference type="OrthoDB" id="4062651at2759"/>
<dbReference type="FunFam" id="3.30.200.20:FF:000039">
    <property type="entry name" value="receptor-like protein kinase FERONIA"/>
    <property type="match status" value="1"/>
</dbReference>
<reference evidence="13" key="1">
    <citation type="journal article" date="2016" name="Nat. Genet.">
        <title>A high-quality carrot genome assembly provides new insights into carotenoid accumulation and asterid genome evolution.</title>
        <authorList>
            <person name="Iorizzo M."/>
            <person name="Ellison S."/>
            <person name="Senalik D."/>
            <person name="Zeng P."/>
            <person name="Satapoomin P."/>
            <person name="Huang J."/>
            <person name="Bowman M."/>
            <person name="Iovene M."/>
            <person name="Sanseverino W."/>
            <person name="Cavagnaro P."/>
            <person name="Yildiz M."/>
            <person name="Macko-Podgorni A."/>
            <person name="Moranska E."/>
            <person name="Grzebelus E."/>
            <person name="Grzebelus D."/>
            <person name="Ashrafi H."/>
            <person name="Zheng Z."/>
            <person name="Cheng S."/>
            <person name="Spooner D."/>
            <person name="Van Deynze A."/>
            <person name="Simon P."/>
        </authorList>
    </citation>
    <scope>NUCLEOTIDE SEQUENCE [LARGE SCALE GENOMIC DNA]</scope>
    <source>
        <tissue evidence="13">Leaf</tissue>
    </source>
</reference>
<feature type="binding site" evidence="11">
    <location>
        <position position="102"/>
    </location>
    <ligand>
        <name>ATP</name>
        <dbReference type="ChEBI" id="CHEBI:30616"/>
    </ligand>
</feature>
<dbReference type="InterPro" id="IPR001245">
    <property type="entry name" value="Ser-Thr/Tyr_kinase_cat_dom"/>
</dbReference>
<name>A0A175YLD9_DAUCS</name>
<dbReference type="GO" id="GO:0005524">
    <property type="term" value="F:ATP binding"/>
    <property type="evidence" value="ECO:0007669"/>
    <property type="project" value="UniProtKB-UniRule"/>
</dbReference>
<dbReference type="EMBL" id="LNRQ01000008">
    <property type="protein sequence ID" value="KZM84409.1"/>
    <property type="molecule type" value="Genomic_DNA"/>
</dbReference>
<keyword evidence="7" id="KW-0418">Kinase</keyword>
<dbReference type="PANTHER" id="PTHR47985:SF92">
    <property type="entry name" value="SERINE_THREONINE-PROTEIN KINASE PBL23-RELATED"/>
    <property type="match status" value="1"/>
</dbReference>
<evidence type="ECO:0000256" key="4">
    <source>
        <dbReference type="ARBA" id="ARBA00022527"/>
    </source>
</evidence>
<keyword evidence="4" id="KW-0723">Serine/threonine-protein kinase</keyword>
<dbReference type="Gramene" id="KZM84409">
    <property type="protein sequence ID" value="KZM84409"/>
    <property type="gene ID" value="DCAR_028169"/>
</dbReference>
<dbReference type="InterPro" id="IPR000719">
    <property type="entry name" value="Prot_kinase_dom"/>
</dbReference>
<evidence type="ECO:0000256" key="1">
    <source>
        <dbReference type="ARBA" id="ARBA00004193"/>
    </source>
</evidence>
<dbReference type="FunFam" id="1.10.510.10:FF:000032">
    <property type="entry name" value="Serine/threonine-protein kinase PBS1"/>
    <property type="match status" value="1"/>
</dbReference>
<comment type="caution">
    <text evidence="13">The sequence shown here is derived from an EMBL/GenBank/DDBJ whole genome shotgun (WGS) entry which is preliminary data.</text>
</comment>
<dbReference type="Gene3D" id="3.30.200.20">
    <property type="entry name" value="Phosphorylase Kinase, domain 1"/>
    <property type="match status" value="1"/>
</dbReference>
<dbReference type="GO" id="GO:0004674">
    <property type="term" value="F:protein serine/threonine kinase activity"/>
    <property type="evidence" value="ECO:0007669"/>
    <property type="project" value="UniProtKB-KW"/>
</dbReference>
<dbReference type="PANTHER" id="PTHR47985">
    <property type="entry name" value="OS07G0668900 PROTEIN"/>
    <property type="match status" value="1"/>
</dbReference>
<evidence type="ECO:0000256" key="7">
    <source>
        <dbReference type="ARBA" id="ARBA00022777"/>
    </source>
</evidence>
<evidence type="ECO:0000256" key="10">
    <source>
        <dbReference type="ARBA" id="ARBA00023288"/>
    </source>
</evidence>
<evidence type="ECO:0000256" key="5">
    <source>
        <dbReference type="ARBA" id="ARBA00022679"/>
    </source>
</evidence>
<keyword evidence="5" id="KW-0808">Transferase</keyword>
<gene>
    <name evidence="13" type="ORF">DCAR_028169</name>
</gene>
<evidence type="ECO:0000256" key="8">
    <source>
        <dbReference type="ARBA" id="ARBA00022840"/>
    </source>
</evidence>
<evidence type="ECO:0000256" key="9">
    <source>
        <dbReference type="ARBA" id="ARBA00023136"/>
    </source>
</evidence>
<dbReference type="PROSITE" id="PS50011">
    <property type="entry name" value="PROTEIN_KINASE_DOM"/>
    <property type="match status" value="1"/>
</dbReference>
<evidence type="ECO:0000313" key="13">
    <source>
        <dbReference type="EMBL" id="KZM84409.1"/>
    </source>
</evidence>
<organism evidence="13">
    <name type="scientific">Daucus carota subsp. sativus</name>
    <name type="common">Carrot</name>
    <dbReference type="NCBI Taxonomy" id="79200"/>
    <lineage>
        <taxon>Eukaryota</taxon>
        <taxon>Viridiplantae</taxon>
        <taxon>Streptophyta</taxon>
        <taxon>Embryophyta</taxon>
        <taxon>Tracheophyta</taxon>
        <taxon>Spermatophyta</taxon>
        <taxon>Magnoliopsida</taxon>
        <taxon>eudicotyledons</taxon>
        <taxon>Gunneridae</taxon>
        <taxon>Pentapetalae</taxon>
        <taxon>asterids</taxon>
        <taxon>campanulids</taxon>
        <taxon>Apiales</taxon>
        <taxon>Apiaceae</taxon>
        <taxon>Apioideae</taxon>
        <taxon>Scandiceae</taxon>
        <taxon>Daucinae</taxon>
        <taxon>Daucus</taxon>
        <taxon>Daucus sect. Daucus</taxon>
    </lineage>
</organism>
<dbReference type="PROSITE" id="PS00107">
    <property type="entry name" value="PROTEIN_KINASE_ATP"/>
    <property type="match status" value="1"/>
</dbReference>
<dbReference type="Gene3D" id="1.10.510.10">
    <property type="entry name" value="Transferase(Phosphotransferase) domain 1"/>
    <property type="match status" value="1"/>
</dbReference>
<keyword evidence="10" id="KW-0449">Lipoprotein</keyword>
<dbReference type="Pfam" id="PF07714">
    <property type="entry name" value="PK_Tyr_Ser-Thr"/>
    <property type="match status" value="1"/>
</dbReference>